<keyword evidence="4 11" id="KW-0963">Cytoplasm</keyword>
<dbReference type="RefSeq" id="WP_316001561.1">
    <property type="nucleotide sequence ID" value="NZ_JAWDIU010000003.1"/>
</dbReference>
<dbReference type="HAMAP" id="MF_01807">
    <property type="entry name" value="Recomb_XerD"/>
    <property type="match status" value="1"/>
</dbReference>
<dbReference type="Pfam" id="PF02899">
    <property type="entry name" value="Phage_int_SAM_1"/>
    <property type="match status" value="1"/>
</dbReference>
<dbReference type="CDD" id="cd00798">
    <property type="entry name" value="INT_XerDC_C"/>
    <property type="match status" value="1"/>
</dbReference>
<dbReference type="InterPro" id="IPR044068">
    <property type="entry name" value="CB"/>
</dbReference>
<dbReference type="HAMAP" id="MF_01808">
    <property type="entry name" value="Recomb_XerC_XerD"/>
    <property type="match status" value="1"/>
</dbReference>
<dbReference type="PANTHER" id="PTHR30349:SF81">
    <property type="entry name" value="TYROSINE RECOMBINASE XERC"/>
    <property type="match status" value="1"/>
</dbReference>
<dbReference type="Pfam" id="PF00589">
    <property type="entry name" value="Phage_integrase"/>
    <property type="match status" value="1"/>
</dbReference>
<evidence type="ECO:0000256" key="5">
    <source>
        <dbReference type="ARBA" id="ARBA00022618"/>
    </source>
</evidence>
<keyword evidence="6 11" id="KW-0159">Chromosome partition</keyword>
<evidence type="ECO:0000256" key="1">
    <source>
        <dbReference type="ARBA" id="ARBA00004496"/>
    </source>
</evidence>
<reference evidence="15 16" key="1">
    <citation type="submission" date="2023-09" db="EMBL/GenBank/DDBJ databases">
        <title>Microbacterium fusihabitans sp. nov., Microbacterium phycihabitans sp. nov., and Microbacterium cervinum sp. nov., isolated from dried seaweeds of beach.</title>
        <authorList>
            <person name="Lee S.D."/>
        </authorList>
    </citation>
    <scope>NUCLEOTIDE SEQUENCE [LARGE SCALE GENOMIC DNA]</scope>
    <source>
        <strain evidence="15 16">KSW2-21</strain>
    </source>
</reference>
<evidence type="ECO:0000256" key="9">
    <source>
        <dbReference type="ARBA" id="ARBA00023172"/>
    </source>
</evidence>
<organism evidence="15 16">
    <name type="scientific">Microbacterium algihabitans</name>
    <dbReference type="NCBI Taxonomy" id="3075992"/>
    <lineage>
        <taxon>Bacteria</taxon>
        <taxon>Bacillati</taxon>
        <taxon>Actinomycetota</taxon>
        <taxon>Actinomycetes</taxon>
        <taxon>Micrococcales</taxon>
        <taxon>Microbacteriaceae</taxon>
        <taxon>Microbacterium</taxon>
    </lineage>
</organism>
<evidence type="ECO:0000256" key="11">
    <source>
        <dbReference type="HAMAP-Rule" id="MF_01807"/>
    </source>
</evidence>
<evidence type="ECO:0000256" key="7">
    <source>
        <dbReference type="ARBA" id="ARBA00022908"/>
    </source>
</evidence>
<keyword evidence="7 11" id="KW-0229">DNA integration</keyword>
<feature type="active site" evidence="11">
    <location>
        <position position="280"/>
    </location>
</feature>
<protein>
    <recommendedName>
        <fullName evidence="3 11">Tyrosine recombinase XerD</fullName>
    </recommendedName>
</protein>
<comment type="caution">
    <text evidence="15">The sequence shown here is derived from an EMBL/GenBank/DDBJ whole genome shotgun (WGS) entry which is preliminary data.</text>
</comment>
<dbReference type="Gene3D" id="1.10.443.10">
    <property type="entry name" value="Intergrase catalytic core"/>
    <property type="match status" value="1"/>
</dbReference>
<dbReference type="InterPro" id="IPR011010">
    <property type="entry name" value="DNA_brk_join_enz"/>
</dbReference>
<feature type="active site" evidence="11">
    <location>
        <position position="257"/>
    </location>
</feature>
<dbReference type="SUPFAM" id="SSF47823">
    <property type="entry name" value="lambda integrase-like, N-terminal domain"/>
    <property type="match status" value="1"/>
</dbReference>
<evidence type="ECO:0000256" key="3">
    <source>
        <dbReference type="ARBA" id="ARBA00015810"/>
    </source>
</evidence>
<keyword evidence="5 11" id="KW-0132">Cell division</keyword>
<feature type="active site" evidence="11">
    <location>
        <position position="159"/>
    </location>
</feature>
<comment type="subcellular location">
    <subcellularLocation>
        <location evidence="1 11">Cytoplasm</location>
    </subcellularLocation>
</comment>
<dbReference type="InterPro" id="IPR002104">
    <property type="entry name" value="Integrase_catalytic"/>
</dbReference>
<name>A0ABU3RX65_9MICO</name>
<dbReference type="InterPro" id="IPR004107">
    <property type="entry name" value="Integrase_SAM-like_N"/>
</dbReference>
<feature type="active site" evidence="11">
    <location>
        <position position="254"/>
    </location>
</feature>
<dbReference type="InterPro" id="IPR023009">
    <property type="entry name" value="Tyrosine_recombinase_XerC/XerD"/>
</dbReference>
<accession>A0ABU3RX65</accession>
<evidence type="ECO:0000256" key="8">
    <source>
        <dbReference type="ARBA" id="ARBA00023125"/>
    </source>
</evidence>
<keyword evidence="9 11" id="KW-0233">DNA recombination</keyword>
<evidence type="ECO:0000259" key="14">
    <source>
        <dbReference type="PROSITE" id="PS51900"/>
    </source>
</evidence>
<evidence type="ECO:0000313" key="16">
    <source>
        <dbReference type="Proteomes" id="UP001256673"/>
    </source>
</evidence>
<dbReference type="InterPro" id="IPR010998">
    <property type="entry name" value="Integrase_recombinase_N"/>
</dbReference>
<dbReference type="NCBIfam" id="NF001399">
    <property type="entry name" value="PRK00283.1"/>
    <property type="match status" value="1"/>
</dbReference>
<feature type="domain" description="Tyr recombinase" evidence="13">
    <location>
        <begin position="110"/>
        <end position="302"/>
    </location>
</feature>
<comment type="function">
    <text evidence="11">Site-specific tyrosine recombinase, which acts by catalyzing the cutting and rejoining of the recombining DNA molecules. The XerC-XerD complex is essential to convert dimers of the bacterial chromosome into monomers to permit their segregation at cell division. It also contributes to the segregational stability of plasmids.</text>
</comment>
<feature type="compositionally biased region" description="Basic residues" evidence="12">
    <location>
        <begin position="306"/>
        <end position="322"/>
    </location>
</feature>
<feature type="active site" description="O-(3'-phospho-DNA)-tyrosine intermediate" evidence="11">
    <location>
        <position position="289"/>
    </location>
</feature>
<feature type="region of interest" description="Disordered" evidence="12">
    <location>
        <begin position="305"/>
        <end position="329"/>
    </location>
</feature>
<proteinExistence type="inferred from homology"/>
<comment type="similarity">
    <text evidence="2 11">Belongs to the 'phage' integrase family. XerD subfamily.</text>
</comment>
<feature type="domain" description="Core-binding (CB)" evidence="14">
    <location>
        <begin position="1"/>
        <end position="89"/>
    </location>
</feature>
<evidence type="ECO:0000256" key="10">
    <source>
        <dbReference type="ARBA" id="ARBA00023306"/>
    </source>
</evidence>
<evidence type="ECO:0000256" key="6">
    <source>
        <dbReference type="ARBA" id="ARBA00022829"/>
    </source>
</evidence>
<dbReference type="SUPFAM" id="SSF56349">
    <property type="entry name" value="DNA breaking-rejoining enzymes"/>
    <property type="match status" value="1"/>
</dbReference>
<keyword evidence="16" id="KW-1185">Reference proteome</keyword>
<feature type="active site" evidence="11">
    <location>
        <position position="182"/>
    </location>
</feature>
<dbReference type="NCBIfam" id="TIGR02225">
    <property type="entry name" value="recomb_XerD"/>
    <property type="match status" value="1"/>
</dbReference>
<dbReference type="Proteomes" id="UP001256673">
    <property type="component" value="Unassembled WGS sequence"/>
</dbReference>
<keyword evidence="10 11" id="KW-0131">Cell cycle</keyword>
<dbReference type="PROSITE" id="PS51900">
    <property type="entry name" value="CB"/>
    <property type="match status" value="1"/>
</dbReference>
<evidence type="ECO:0000256" key="4">
    <source>
        <dbReference type="ARBA" id="ARBA00022490"/>
    </source>
</evidence>
<dbReference type="Gene3D" id="1.10.150.130">
    <property type="match status" value="1"/>
</dbReference>
<dbReference type="PANTHER" id="PTHR30349">
    <property type="entry name" value="PHAGE INTEGRASE-RELATED"/>
    <property type="match status" value="1"/>
</dbReference>
<dbReference type="InterPro" id="IPR050090">
    <property type="entry name" value="Tyrosine_recombinase_XerCD"/>
</dbReference>
<comment type="subunit">
    <text evidence="11">Forms a cyclic heterotetrameric complex composed of two molecules of XerC and two molecules of XerD.</text>
</comment>
<sequence>MELERAVETYLRHVALERGLSDHTVAAYRRDLSVYTDWLGERGVVEVETVTPALIADFAAERASAEPPPASSSLARMQSSVRGLHRFLVREGRADADPTGRLRPPKAPRRLPKALTIAQVDQLLDAAGPAPGSADASAAEPAAVRDRALLELLYATGARVSEIVQLDVDDTAHGDLLRVRGKGDKERIVPVGSYARAAVEAYLTRVRPALAAKGRATPRLFLGVRGAPLSRQSAWLIIQAAAEKAGLTAHVSPHTLRHSFATHLLQGGADVRVVQELLGHASVSTTQIYTHVSVDALRDVYATSHPRARRRDSVRSLRRGPRAQRGGGG</sequence>
<keyword evidence="8 11" id="KW-0238">DNA-binding</keyword>
<evidence type="ECO:0000256" key="12">
    <source>
        <dbReference type="SAM" id="MobiDB-lite"/>
    </source>
</evidence>
<evidence type="ECO:0000313" key="15">
    <source>
        <dbReference type="EMBL" id="MDU0327419.1"/>
    </source>
</evidence>
<dbReference type="EMBL" id="JAWDIU010000003">
    <property type="protein sequence ID" value="MDU0327419.1"/>
    <property type="molecule type" value="Genomic_DNA"/>
</dbReference>
<dbReference type="InterPro" id="IPR013762">
    <property type="entry name" value="Integrase-like_cat_sf"/>
</dbReference>
<dbReference type="PROSITE" id="PS51898">
    <property type="entry name" value="TYR_RECOMBINASE"/>
    <property type="match status" value="1"/>
</dbReference>
<gene>
    <name evidence="11 15" type="primary">xerD</name>
    <name evidence="15" type="ORF">RWH43_11695</name>
</gene>
<dbReference type="InterPro" id="IPR011932">
    <property type="entry name" value="Recomb_XerD"/>
</dbReference>
<evidence type="ECO:0000259" key="13">
    <source>
        <dbReference type="PROSITE" id="PS51898"/>
    </source>
</evidence>
<evidence type="ECO:0000256" key="2">
    <source>
        <dbReference type="ARBA" id="ARBA00010450"/>
    </source>
</evidence>